<feature type="domain" description="Semialdehyde dehydrogenase NAD-binding" evidence="6">
    <location>
        <begin position="8"/>
        <end position="118"/>
    </location>
</feature>
<dbReference type="Proteomes" id="UP001440984">
    <property type="component" value="Unassembled WGS sequence"/>
</dbReference>
<dbReference type="Pfam" id="PF22698">
    <property type="entry name" value="Semialdhyde_dhC_1"/>
    <property type="match status" value="1"/>
</dbReference>
<dbReference type="InterPro" id="IPR050085">
    <property type="entry name" value="AGPR"/>
</dbReference>
<evidence type="ECO:0000256" key="4">
    <source>
        <dbReference type="ARBA" id="ARBA00023002"/>
    </source>
</evidence>
<comment type="catalytic activity">
    <reaction evidence="5">
        <text>N-acetyl-L-glutamate 5-semialdehyde + phosphate + NADP(+) = N-acetyl-L-glutamyl 5-phosphate + NADPH + H(+)</text>
        <dbReference type="Rhea" id="RHEA:21588"/>
        <dbReference type="ChEBI" id="CHEBI:15378"/>
        <dbReference type="ChEBI" id="CHEBI:29123"/>
        <dbReference type="ChEBI" id="CHEBI:43474"/>
        <dbReference type="ChEBI" id="CHEBI:57783"/>
        <dbReference type="ChEBI" id="CHEBI:57936"/>
        <dbReference type="ChEBI" id="CHEBI:58349"/>
        <dbReference type="EC" id="1.2.1.38"/>
    </reaction>
</comment>
<comment type="subcellular location">
    <subcellularLocation>
        <location evidence="5">Cytoplasm</location>
    </subcellularLocation>
</comment>
<evidence type="ECO:0000313" key="7">
    <source>
        <dbReference type="EMBL" id="MEQ0564844.1"/>
    </source>
</evidence>
<organism evidence="7 8">
    <name type="scientific">Amycolatopsis melonis</name>
    <dbReference type="NCBI Taxonomy" id="3156488"/>
    <lineage>
        <taxon>Bacteria</taxon>
        <taxon>Bacillati</taxon>
        <taxon>Actinomycetota</taxon>
        <taxon>Actinomycetes</taxon>
        <taxon>Pseudonocardiales</taxon>
        <taxon>Pseudonocardiaceae</taxon>
        <taxon>Amycolatopsis</taxon>
    </lineage>
</organism>
<dbReference type="EC" id="1.2.1.38" evidence="5"/>
<dbReference type="RefSeq" id="WP_348955933.1">
    <property type="nucleotide sequence ID" value="NZ_JBDZYD010000017.1"/>
</dbReference>
<gene>
    <name evidence="5 7" type="primary">argC</name>
    <name evidence="7" type="ORF">ABJI51_37690</name>
</gene>
<evidence type="ECO:0000256" key="1">
    <source>
        <dbReference type="ARBA" id="ARBA00022571"/>
    </source>
</evidence>
<dbReference type="Gene3D" id="3.40.50.720">
    <property type="entry name" value="NAD(P)-binding Rossmann-like Domain"/>
    <property type="match status" value="1"/>
</dbReference>
<dbReference type="HAMAP" id="MF_00150">
    <property type="entry name" value="ArgC_type1"/>
    <property type="match status" value="1"/>
</dbReference>
<feature type="active site" evidence="5">
    <location>
        <position position="150"/>
    </location>
</feature>
<dbReference type="InterPro" id="IPR058924">
    <property type="entry name" value="AGPR_dimerisation_dom"/>
</dbReference>
<comment type="similarity">
    <text evidence="5">Belongs to the NAGSA dehydrogenase family. Type 1 subfamily.</text>
</comment>
<dbReference type="PANTHER" id="PTHR32338">
    <property type="entry name" value="N-ACETYL-GAMMA-GLUTAMYL-PHOSPHATE REDUCTASE, CHLOROPLASTIC-RELATED-RELATED"/>
    <property type="match status" value="1"/>
</dbReference>
<keyword evidence="5" id="KW-0963">Cytoplasm</keyword>
<dbReference type="SUPFAM" id="SSF51735">
    <property type="entry name" value="NAD(P)-binding Rossmann-fold domains"/>
    <property type="match status" value="1"/>
</dbReference>
<keyword evidence="2 5" id="KW-0028">Amino-acid biosynthesis</keyword>
<keyword evidence="4 5" id="KW-0560">Oxidoreductase</keyword>
<dbReference type="NCBIfam" id="TIGR01850">
    <property type="entry name" value="argC"/>
    <property type="match status" value="1"/>
</dbReference>
<comment type="pathway">
    <text evidence="5">Amino-acid biosynthesis; L-arginine biosynthesis; N(2)-acetyl-L-ornithine from L-glutamate: step 3/4.</text>
</comment>
<reference evidence="7 8" key="1">
    <citation type="submission" date="2024-05" db="EMBL/GenBank/DDBJ databases">
        <authorList>
            <person name="Zhao H."/>
            <person name="Xu Y."/>
            <person name="Lin S."/>
            <person name="Spain J.C."/>
            <person name="Zhou N.-Y."/>
        </authorList>
    </citation>
    <scope>NUCLEOTIDE SEQUENCE [LARGE SCALE GENOMIC DNA]</scope>
    <source>
        <strain evidence="7 8">NEAU-NG30</strain>
    </source>
</reference>
<comment type="caution">
    <text evidence="7">The sequence shown here is derived from an EMBL/GenBank/DDBJ whole genome shotgun (WGS) entry which is preliminary data.</text>
</comment>
<dbReference type="SMART" id="SM00859">
    <property type="entry name" value="Semialdhyde_dh"/>
    <property type="match status" value="1"/>
</dbReference>
<evidence type="ECO:0000313" key="8">
    <source>
        <dbReference type="Proteomes" id="UP001440984"/>
    </source>
</evidence>
<evidence type="ECO:0000256" key="2">
    <source>
        <dbReference type="ARBA" id="ARBA00022605"/>
    </source>
</evidence>
<dbReference type="GO" id="GO:0003942">
    <property type="term" value="F:N-acetyl-gamma-glutamyl-phosphate reductase activity"/>
    <property type="evidence" value="ECO:0007669"/>
    <property type="project" value="UniProtKB-EC"/>
</dbReference>
<dbReference type="EMBL" id="JBDZYD010000017">
    <property type="protein sequence ID" value="MEQ0564844.1"/>
    <property type="molecule type" value="Genomic_DNA"/>
</dbReference>
<dbReference type="Pfam" id="PF01118">
    <property type="entry name" value="Semialdhyde_dh"/>
    <property type="match status" value="1"/>
</dbReference>
<dbReference type="Gene3D" id="3.30.360.10">
    <property type="entry name" value="Dihydrodipicolinate Reductase, domain 2"/>
    <property type="match status" value="1"/>
</dbReference>
<dbReference type="SUPFAM" id="SSF55347">
    <property type="entry name" value="Glyceraldehyde-3-phosphate dehydrogenase-like, C-terminal domain"/>
    <property type="match status" value="1"/>
</dbReference>
<accession>A0ABV0LRA5</accession>
<evidence type="ECO:0000256" key="3">
    <source>
        <dbReference type="ARBA" id="ARBA00022857"/>
    </source>
</evidence>
<proteinExistence type="inferred from homology"/>
<protein>
    <recommendedName>
        <fullName evidence="5">N-acetyl-gamma-glutamyl-phosphate reductase</fullName>
        <shortName evidence="5">AGPR</shortName>
        <ecNumber evidence="5">1.2.1.38</ecNumber>
    </recommendedName>
    <alternativeName>
        <fullName evidence="5">N-acetyl-glutamate semialdehyde dehydrogenase</fullName>
        <shortName evidence="5">NAGSA dehydrogenase</shortName>
    </alternativeName>
</protein>
<keyword evidence="1 5" id="KW-0055">Arginine biosynthesis</keyword>
<keyword evidence="3 5" id="KW-0521">NADP</keyword>
<evidence type="ECO:0000259" key="6">
    <source>
        <dbReference type="SMART" id="SM00859"/>
    </source>
</evidence>
<comment type="function">
    <text evidence="5">Catalyzes the NADPH-dependent reduction of N-acetyl-5-glutamyl phosphate to yield N-acetyl-L-glutamate 5-semialdehyde.</text>
</comment>
<dbReference type="InterPro" id="IPR036291">
    <property type="entry name" value="NAD(P)-bd_dom_sf"/>
</dbReference>
<evidence type="ECO:0000256" key="5">
    <source>
        <dbReference type="HAMAP-Rule" id="MF_00150"/>
    </source>
</evidence>
<dbReference type="InterPro" id="IPR000706">
    <property type="entry name" value="AGPR_type-1"/>
</dbReference>
<name>A0ABV0LRA5_9PSEU</name>
<keyword evidence="8" id="KW-1185">Reference proteome</keyword>
<dbReference type="InterPro" id="IPR000534">
    <property type="entry name" value="Semialdehyde_DH_NAD-bd"/>
</dbReference>
<dbReference type="PANTHER" id="PTHR32338:SF10">
    <property type="entry name" value="N-ACETYL-GAMMA-GLUTAMYL-PHOSPHATE REDUCTASE, CHLOROPLASTIC-RELATED"/>
    <property type="match status" value="1"/>
</dbReference>
<sequence>MAEQKPVRIAVAGATGYTGAELVRLLLDHPYAELTLLSSERAAGQPVGRLLPAVRNHPGVAAATLRPLAELPEVDIVFACLPGGSLPARMPLLAERAKYVVNLAGDFRLRDAGQAARHYPESAGWDEPFAYHVPEFSAAPEHRFLNLPGCMAVASLYALYPLLQDDLVEDRIVVDAKTGSSGGGKDGGEHPADRFGNFRPHRLHGHRHAPEVAQALGDLTGRTPSLQFSTFSLDVARGILVTAYTTLRDGRTALDVRRAYARAYARTPFVAARPSPKSAADLPSLKSVVGSNVAEVGFQVRGSECVSVATLDNLLKGAAGQAVQTMNQVFGFDQATGLPRTAVAP</sequence>